<sequence length="124" mass="13791">MSEDYRKKHEMKTLVVLVFSLSLLELGSALKCYTCNKGLCNATQVCTYEDSCLSVNGEGSFRHKQCLKYDDCNLMKVRQMFPTVSSMDFRCCTSNLCNTASLSVASNSLVGLLLSVALFCWSVL</sequence>
<proteinExistence type="predicted"/>
<comment type="caution">
    <text evidence="3">The sequence shown here is derived from an EMBL/GenBank/DDBJ whole genome shotgun (WGS) entry which is preliminary data.</text>
</comment>
<keyword evidence="1" id="KW-0732">Signal</keyword>
<gene>
    <name evidence="3" type="ORF">IRJ41_003774</name>
</gene>
<dbReference type="SUPFAM" id="SSF57302">
    <property type="entry name" value="Snake toxin-like"/>
    <property type="match status" value="1"/>
</dbReference>
<dbReference type="SMART" id="SM00134">
    <property type="entry name" value="LU"/>
    <property type="match status" value="1"/>
</dbReference>
<feature type="chain" id="PRO_5040974277" evidence="1">
    <location>
        <begin position="30"/>
        <end position="124"/>
    </location>
</feature>
<dbReference type="Gene3D" id="2.10.60.10">
    <property type="entry name" value="CD59"/>
    <property type="match status" value="1"/>
</dbReference>
<dbReference type="InterPro" id="IPR045860">
    <property type="entry name" value="Snake_toxin-like_sf"/>
</dbReference>
<feature type="domain" description="UPAR/Ly6" evidence="2">
    <location>
        <begin position="30"/>
        <end position="105"/>
    </location>
</feature>
<evidence type="ECO:0000259" key="2">
    <source>
        <dbReference type="SMART" id="SM00134"/>
    </source>
</evidence>
<evidence type="ECO:0000256" key="1">
    <source>
        <dbReference type="SAM" id="SignalP"/>
    </source>
</evidence>
<dbReference type="OrthoDB" id="8880546at2759"/>
<accession>A0A9W7T4X1</accession>
<dbReference type="EMBL" id="JAFHDT010000030">
    <property type="protein sequence ID" value="KAI7790700.1"/>
    <property type="molecule type" value="Genomic_DNA"/>
</dbReference>
<feature type="signal peptide" evidence="1">
    <location>
        <begin position="1"/>
        <end position="29"/>
    </location>
</feature>
<keyword evidence="4" id="KW-1185">Reference proteome</keyword>
<dbReference type="AlphaFoldDB" id="A0A9W7T4X1"/>
<dbReference type="GO" id="GO:0098552">
    <property type="term" value="C:side of membrane"/>
    <property type="evidence" value="ECO:0007669"/>
    <property type="project" value="UniProtKB-KW"/>
</dbReference>
<organism evidence="3 4">
    <name type="scientific">Triplophysa rosa</name>
    <name type="common">Cave loach</name>
    <dbReference type="NCBI Taxonomy" id="992332"/>
    <lineage>
        <taxon>Eukaryota</taxon>
        <taxon>Metazoa</taxon>
        <taxon>Chordata</taxon>
        <taxon>Craniata</taxon>
        <taxon>Vertebrata</taxon>
        <taxon>Euteleostomi</taxon>
        <taxon>Actinopterygii</taxon>
        <taxon>Neopterygii</taxon>
        <taxon>Teleostei</taxon>
        <taxon>Ostariophysi</taxon>
        <taxon>Cypriniformes</taxon>
        <taxon>Nemacheilidae</taxon>
        <taxon>Triplophysa</taxon>
    </lineage>
</organism>
<reference evidence="3" key="1">
    <citation type="submission" date="2021-02" db="EMBL/GenBank/DDBJ databases">
        <title>Comparative genomics reveals that relaxation of natural selection precedes convergent phenotypic evolution of cavefish.</title>
        <authorList>
            <person name="Peng Z."/>
        </authorList>
    </citation>
    <scope>NUCLEOTIDE SEQUENCE</scope>
    <source>
        <tissue evidence="3">Muscle</tissue>
    </source>
</reference>
<evidence type="ECO:0000313" key="3">
    <source>
        <dbReference type="EMBL" id="KAI7790700.1"/>
    </source>
</evidence>
<dbReference type="InterPro" id="IPR016054">
    <property type="entry name" value="LY6_UPA_recep-like"/>
</dbReference>
<dbReference type="Proteomes" id="UP001059041">
    <property type="component" value="Unassembled WGS sequence"/>
</dbReference>
<name>A0A9W7T4X1_TRIRA</name>
<protein>
    <submittedName>
        <fullName evidence="3">CD59 glycoprotein</fullName>
    </submittedName>
</protein>
<evidence type="ECO:0000313" key="4">
    <source>
        <dbReference type="Proteomes" id="UP001059041"/>
    </source>
</evidence>